<organism evidence="1 2">
    <name type="scientific">Hymenobacter edaphi</name>
    <dbReference type="NCBI Taxonomy" id="2211146"/>
    <lineage>
        <taxon>Bacteria</taxon>
        <taxon>Pseudomonadati</taxon>
        <taxon>Bacteroidota</taxon>
        <taxon>Cytophagia</taxon>
        <taxon>Cytophagales</taxon>
        <taxon>Hymenobacteraceae</taxon>
        <taxon>Hymenobacter</taxon>
    </lineage>
</organism>
<gene>
    <name evidence="1" type="ORF">DLM85_20165</name>
</gene>
<keyword evidence="2" id="KW-1185">Reference proteome</keyword>
<name>A0A328BDD4_9BACT</name>
<proteinExistence type="predicted"/>
<evidence type="ECO:0000313" key="2">
    <source>
        <dbReference type="Proteomes" id="UP000248553"/>
    </source>
</evidence>
<evidence type="ECO:0000313" key="1">
    <source>
        <dbReference type="EMBL" id="RAK63866.1"/>
    </source>
</evidence>
<sequence>MAGNLRHWPMNSSASPPLDAFEWLLLSLVAQHDGRWYWYQLDRAIVRRLGALDRPLSASIARLTAAGYLAGRPPADSRPKYLLGPQGHTLLREYGLSPLL</sequence>
<comment type="caution">
    <text evidence="1">The sequence shown here is derived from an EMBL/GenBank/DDBJ whole genome shotgun (WGS) entry which is preliminary data.</text>
</comment>
<dbReference type="Proteomes" id="UP000248553">
    <property type="component" value="Unassembled WGS sequence"/>
</dbReference>
<protein>
    <recommendedName>
        <fullName evidence="3">PadR family transcriptional regulator</fullName>
    </recommendedName>
</protein>
<accession>A0A328BDD4</accession>
<dbReference type="EMBL" id="QHKM01000008">
    <property type="protein sequence ID" value="RAK63866.1"/>
    <property type="molecule type" value="Genomic_DNA"/>
</dbReference>
<reference evidence="2" key="1">
    <citation type="submission" date="2018-05" db="EMBL/GenBank/DDBJ databases">
        <authorList>
            <person name="Nie L."/>
        </authorList>
    </citation>
    <scope>NUCLEOTIDE SEQUENCE [LARGE SCALE GENOMIC DNA]</scope>
    <source>
        <strain evidence="2">NL</strain>
    </source>
</reference>
<evidence type="ECO:0008006" key="3">
    <source>
        <dbReference type="Google" id="ProtNLM"/>
    </source>
</evidence>
<dbReference type="AlphaFoldDB" id="A0A328BDD4"/>